<feature type="domain" description="RRM" evidence="3">
    <location>
        <begin position="101"/>
        <end position="180"/>
    </location>
</feature>
<gene>
    <name evidence="4" type="ORF">MUK42_28535</name>
</gene>
<evidence type="ECO:0000256" key="2">
    <source>
        <dbReference type="PROSITE-ProRule" id="PRU00176"/>
    </source>
</evidence>
<dbReference type="Gene3D" id="3.30.70.330">
    <property type="match status" value="1"/>
</dbReference>
<dbReference type="SMART" id="SM00360">
    <property type="entry name" value="RRM"/>
    <property type="match status" value="1"/>
</dbReference>
<evidence type="ECO:0000313" key="4">
    <source>
        <dbReference type="EMBL" id="URD86793.1"/>
    </source>
</evidence>
<dbReference type="Pfam" id="PF00076">
    <property type="entry name" value="RRM_1"/>
    <property type="match status" value="1"/>
</dbReference>
<dbReference type="EMBL" id="CP097504">
    <property type="protein sequence ID" value="URD86793.1"/>
    <property type="molecule type" value="Genomic_DNA"/>
</dbReference>
<protein>
    <recommendedName>
        <fullName evidence="3">RRM domain-containing protein</fullName>
    </recommendedName>
</protein>
<dbReference type="InterPro" id="IPR052462">
    <property type="entry name" value="SLIRP/GR-RBP-like"/>
</dbReference>
<evidence type="ECO:0000259" key="3">
    <source>
        <dbReference type="PROSITE" id="PS50102"/>
    </source>
</evidence>
<dbReference type="InterPro" id="IPR035979">
    <property type="entry name" value="RBD_domain_sf"/>
</dbReference>
<dbReference type="OrthoDB" id="439808at2759"/>
<dbReference type="AlphaFoldDB" id="A0A9E7F3N6"/>
<dbReference type="Proteomes" id="UP001055439">
    <property type="component" value="Chromosome 2"/>
</dbReference>
<organism evidence="4 5">
    <name type="scientific">Musa troglodytarum</name>
    <name type="common">fe'i banana</name>
    <dbReference type="NCBI Taxonomy" id="320322"/>
    <lineage>
        <taxon>Eukaryota</taxon>
        <taxon>Viridiplantae</taxon>
        <taxon>Streptophyta</taxon>
        <taxon>Embryophyta</taxon>
        <taxon>Tracheophyta</taxon>
        <taxon>Spermatophyta</taxon>
        <taxon>Magnoliopsida</taxon>
        <taxon>Liliopsida</taxon>
        <taxon>Zingiberales</taxon>
        <taxon>Musaceae</taxon>
        <taxon>Musa</taxon>
    </lineage>
</organism>
<evidence type="ECO:0000256" key="1">
    <source>
        <dbReference type="ARBA" id="ARBA00022884"/>
    </source>
</evidence>
<dbReference type="InterPro" id="IPR012677">
    <property type="entry name" value="Nucleotide-bd_a/b_plait_sf"/>
</dbReference>
<keyword evidence="5" id="KW-1185">Reference proteome</keyword>
<dbReference type="PROSITE" id="PS50102">
    <property type="entry name" value="RRM"/>
    <property type="match status" value="1"/>
</dbReference>
<reference evidence="4" key="1">
    <citation type="submission" date="2022-05" db="EMBL/GenBank/DDBJ databases">
        <title>The Musa troglodytarum L. genome provides insights into the mechanism of non-climacteric behaviour and enrichment of carotenoids.</title>
        <authorList>
            <person name="Wang J."/>
        </authorList>
    </citation>
    <scope>NUCLEOTIDE SEQUENCE</scope>
    <source>
        <tissue evidence="4">Leaf</tissue>
    </source>
</reference>
<evidence type="ECO:0000313" key="5">
    <source>
        <dbReference type="Proteomes" id="UP001055439"/>
    </source>
</evidence>
<sequence>MSDQSNPIKTRIYSGVDSDRDLTQSTRTRRAQNHLPHSSACTRCLPCVVAALAILRSPLLPIAAVVPEVPLGFRMMRCWRVKDSWAAIIPARMLWLRHACSKLFVVGLSYDTNEITLRDGFAEHGEVVEVKVICDRSTTCKSKGYGFVQFSSEKEATIALQKMDGEFLDGRCIRVHYAKKG</sequence>
<dbReference type="GO" id="GO:0003723">
    <property type="term" value="F:RNA binding"/>
    <property type="evidence" value="ECO:0007669"/>
    <property type="project" value="UniProtKB-UniRule"/>
</dbReference>
<dbReference type="InterPro" id="IPR000504">
    <property type="entry name" value="RRM_dom"/>
</dbReference>
<name>A0A9E7F3N6_9LILI</name>
<keyword evidence="1 2" id="KW-0694">RNA-binding</keyword>
<proteinExistence type="predicted"/>
<accession>A0A9E7F3N6</accession>
<dbReference type="PANTHER" id="PTHR48027">
    <property type="entry name" value="HETEROGENEOUS NUCLEAR RIBONUCLEOPROTEIN 87F-RELATED"/>
    <property type="match status" value="1"/>
</dbReference>
<dbReference type="SUPFAM" id="SSF54928">
    <property type="entry name" value="RNA-binding domain, RBD"/>
    <property type="match status" value="1"/>
</dbReference>